<dbReference type="VEuPathDB" id="VectorBase:PPAI005348"/>
<evidence type="ECO:0000256" key="10">
    <source>
        <dbReference type="ARBA" id="ARBA00023128"/>
    </source>
</evidence>
<evidence type="ECO:0000256" key="5">
    <source>
        <dbReference type="ARBA" id="ARBA00022448"/>
    </source>
</evidence>
<organism evidence="12 13">
    <name type="scientific">Phlebotomus papatasi</name>
    <name type="common">Sandfly</name>
    <dbReference type="NCBI Taxonomy" id="29031"/>
    <lineage>
        <taxon>Eukaryota</taxon>
        <taxon>Metazoa</taxon>
        <taxon>Ecdysozoa</taxon>
        <taxon>Arthropoda</taxon>
        <taxon>Hexapoda</taxon>
        <taxon>Insecta</taxon>
        <taxon>Pterygota</taxon>
        <taxon>Neoptera</taxon>
        <taxon>Endopterygota</taxon>
        <taxon>Diptera</taxon>
        <taxon>Nematocera</taxon>
        <taxon>Psychodoidea</taxon>
        <taxon>Psychodidae</taxon>
        <taxon>Phlebotomus</taxon>
        <taxon>Phlebotomus</taxon>
    </lineage>
</organism>
<reference evidence="12" key="1">
    <citation type="submission" date="2022-08" db="UniProtKB">
        <authorList>
            <consortium name="EnsemblMetazoa"/>
        </authorList>
    </citation>
    <scope>IDENTIFICATION</scope>
    <source>
        <strain evidence="12">Israel</strain>
    </source>
</reference>
<dbReference type="PANTHER" id="PTHR15223:SF1">
    <property type="entry name" value="NADH DEHYDROGENASE [UBIQUINONE] 1 BETA SUBCOMPLEX SUBUNIT 2, MITOCHONDRIAL"/>
    <property type="match status" value="1"/>
</dbReference>
<dbReference type="RefSeq" id="XP_055697929.1">
    <property type="nucleotide sequence ID" value="XM_055841954.1"/>
</dbReference>
<evidence type="ECO:0000256" key="4">
    <source>
        <dbReference type="ARBA" id="ARBA00011533"/>
    </source>
</evidence>
<evidence type="ECO:0000256" key="2">
    <source>
        <dbReference type="ARBA" id="ARBA00004443"/>
    </source>
</evidence>
<evidence type="ECO:0000256" key="7">
    <source>
        <dbReference type="ARBA" id="ARBA00022792"/>
    </source>
</evidence>
<comment type="subunit">
    <text evidence="4">Complex I is composed of 45 different subunits.</text>
</comment>
<keyword evidence="5" id="KW-0813">Transport</keyword>
<dbReference type="PANTHER" id="PTHR15223">
    <property type="entry name" value="NADH-UBIQUINONE OXIDOREDUCTASE AGGG SUBUNIT"/>
    <property type="match status" value="1"/>
</dbReference>
<comment type="subcellular location">
    <subcellularLocation>
        <location evidence="2">Mitochondrion inner membrane</location>
        <topology evidence="2">Peripheral membrane protein</topology>
        <orientation evidence="2">Matrix side</orientation>
    </subcellularLocation>
</comment>
<evidence type="ECO:0000256" key="11">
    <source>
        <dbReference type="ARBA" id="ARBA00023136"/>
    </source>
</evidence>
<proteinExistence type="inferred from homology"/>
<evidence type="ECO:0000256" key="1">
    <source>
        <dbReference type="ARBA" id="ARBA00003195"/>
    </source>
</evidence>
<sequence length="101" mass="11364">MISSRSALLGRSVVNALLRSPSGAVQKQAVRRGHAWSYRTAAPPHSKGVIIGSYMVGGFMWWWILWHLWHEPEHLTGEFPYPDPSKWTNAELGIPPDDADE</sequence>
<keyword evidence="8" id="KW-0809">Transit peptide</keyword>
<evidence type="ECO:0000256" key="6">
    <source>
        <dbReference type="ARBA" id="ARBA00022660"/>
    </source>
</evidence>
<evidence type="ECO:0000313" key="12">
    <source>
        <dbReference type="EnsemblMetazoa" id="PPAI005348-PA"/>
    </source>
</evidence>
<accession>A0A1B0DC09</accession>
<dbReference type="GO" id="GO:0032981">
    <property type="term" value="P:mitochondrial respiratory chain complex I assembly"/>
    <property type="evidence" value="ECO:0007669"/>
    <property type="project" value="TreeGrafter"/>
</dbReference>
<dbReference type="AlphaFoldDB" id="A0A1B0DC09"/>
<dbReference type="GO" id="GO:0045271">
    <property type="term" value="C:respiratory chain complex I"/>
    <property type="evidence" value="ECO:0007669"/>
    <property type="project" value="InterPro"/>
</dbReference>
<evidence type="ECO:0000313" key="13">
    <source>
        <dbReference type="Proteomes" id="UP000092462"/>
    </source>
</evidence>
<keyword evidence="6" id="KW-0679">Respiratory chain</keyword>
<comment type="function">
    <text evidence="1">Accessory subunit of the mitochondrial membrane respiratory chain NADH dehydrogenase (Complex I), that is believed not to be involved in catalysis. Complex I functions in the transfer of electrons from NADH to the respiratory chain. The immediate electron acceptor for the enzyme is believed to be ubiquinone.</text>
</comment>
<dbReference type="VEuPathDB" id="VectorBase:PPAPM1_000897"/>
<name>A0A1B0DC09_PHLPP</name>
<keyword evidence="11" id="KW-0472">Membrane</keyword>
<dbReference type="GO" id="GO:0005743">
    <property type="term" value="C:mitochondrial inner membrane"/>
    <property type="evidence" value="ECO:0007669"/>
    <property type="project" value="UniProtKB-SubCell"/>
</dbReference>
<dbReference type="EnsemblMetazoa" id="PPAI005348-RA">
    <property type="protein sequence ID" value="PPAI005348-PA"/>
    <property type="gene ID" value="PPAI005348"/>
</dbReference>
<dbReference type="KEGG" id="ppap:129798685"/>
<dbReference type="OrthoDB" id="6241903at2759"/>
<dbReference type="Pfam" id="PF14813">
    <property type="entry name" value="NADH_B2"/>
    <property type="match status" value="1"/>
</dbReference>
<evidence type="ECO:0000256" key="9">
    <source>
        <dbReference type="ARBA" id="ARBA00022982"/>
    </source>
</evidence>
<keyword evidence="7" id="KW-0999">Mitochondrion inner membrane</keyword>
<protein>
    <submittedName>
        <fullName evidence="12">Uncharacterized protein</fullName>
    </submittedName>
</protein>
<dbReference type="EMBL" id="AJVK01030480">
    <property type="status" value="NOT_ANNOTATED_CDS"/>
    <property type="molecule type" value="Genomic_DNA"/>
</dbReference>
<evidence type="ECO:0000256" key="3">
    <source>
        <dbReference type="ARBA" id="ARBA00005923"/>
    </source>
</evidence>
<dbReference type="InterPro" id="IPR026627">
    <property type="entry name" value="NDUFB2_animal"/>
</dbReference>
<comment type="similarity">
    <text evidence="3">Belongs to the complex I NDUFB2 subunit family.</text>
</comment>
<keyword evidence="10" id="KW-0496">Mitochondrion</keyword>
<keyword evidence="9" id="KW-0249">Electron transport</keyword>
<keyword evidence="13" id="KW-1185">Reference proteome</keyword>
<dbReference type="Proteomes" id="UP000092462">
    <property type="component" value="Unassembled WGS sequence"/>
</dbReference>
<dbReference type="GeneID" id="129798685"/>
<evidence type="ECO:0000256" key="8">
    <source>
        <dbReference type="ARBA" id="ARBA00022946"/>
    </source>
</evidence>